<accession>A0A5R8WK48</accession>
<reference evidence="2 3" key="1">
    <citation type="submission" date="2019-05" db="EMBL/GenBank/DDBJ databases">
        <title>Hymenobacter edaphi sp. nov., isolated from abandoned arsenic-contaminated farmland soil.</title>
        <authorList>
            <person name="Nie L."/>
        </authorList>
    </citation>
    <scope>NUCLEOTIDE SEQUENCE [LARGE SCALE GENOMIC DNA]</scope>
    <source>
        <strain evidence="2 3">1-3-3-8</strain>
    </source>
</reference>
<gene>
    <name evidence="2" type="ORF">FDY95_22070</name>
</gene>
<organism evidence="2 3">
    <name type="scientific">Hymenobacter jeollabukensis</name>
    <dbReference type="NCBI Taxonomy" id="2025313"/>
    <lineage>
        <taxon>Bacteria</taxon>
        <taxon>Pseudomonadati</taxon>
        <taxon>Bacteroidota</taxon>
        <taxon>Cytophagia</taxon>
        <taxon>Cytophagales</taxon>
        <taxon>Hymenobacteraceae</taxon>
        <taxon>Hymenobacter</taxon>
    </lineage>
</organism>
<feature type="transmembrane region" description="Helical" evidence="1">
    <location>
        <begin position="53"/>
        <end position="74"/>
    </location>
</feature>
<protein>
    <submittedName>
        <fullName evidence="2">DUF4407 domain-containing protein</fullName>
    </submittedName>
</protein>
<evidence type="ECO:0000256" key="1">
    <source>
        <dbReference type="SAM" id="Phobius"/>
    </source>
</evidence>
<dbReference type="OrthoDB" id="892022at2"/>
<comment type="caution">
    <text evidence="2">The sequence shown here is derived from an EMBL/GenBank/DDBJ whole genome shotgun (WGS) entry which is preliminary data.</text>
</comment>
<proteinExistence type="predicted"/>
<feature type="transmembrane region" description="Helical" evidence="1">
    <location>
        <begin position="86"/>
        <end position="106"/>
    </location>
</feature>
<evidence type="ECO:0000313" key="2">
    <source>
        <dbReference type="EMBL" id="TLM88871.1"/>
    </source>
</evidence>
<name>A0A5R8WK48_9BACT</name>
<keyword evidence="1" id="KW-0472">Membrane</keyword>
<dbReference type="EMBL" id="VAJM01000015">
    <property type="protein sequence ID" value="TLM88871.1"/>
    <property type="molecule type" value="Genomic_DNA"/>
</dbReference>
<feature type="transmembrane region" description="Helical" evidence="1">
    <location>
        <begin position="248"/>
        <end position="271"/>
    </location>
</feature>
<evidence type="ECO:0000313" key="3">
    <source>
        <dbReference type="Proteomes" id="UP000305517"/>
    </source>
</evidence>
<keyword evidence="1" id="KW-0812">Transmembrane</keyword>
<dbReference type="AlphaFoldDB" id="A0A5R8WK48"/>
<sequence length="330" mass="36297">MLKFASILIGEDPAYTAAFQPASKRKIILLASCLLLPVCLWFINGFLLVRQVIQGSVAAALATASIAAMVIFLIERSVIMSRGNKVITAFRFMLGLVIALLGSISMDQVVFEDDISNRVASYRTAYTAQEATRVDSSYRARIEAQQQLVSAKDKLWQEALAAASAEADGTAGSGIAKVGRIARLKLQLAGDFEKAYRTEADKLETLKQECATLARAAQDSARQDFKGSALLLRLKAMHELIRADGVMLFVYLLFTAAFFCFEFIVVVIKAYSEKSIDEKLEEAKEQLILFRAHKILENTSLSFDPQLQDSRVQNAQAAINQFSGGHGRLL</sequence>
<dbReference type="Pfam" id="PF14362">
    <property type="entry name" value="DUF4407"/>
    <property type="match status" value="1"/>
</dbReference>
<keyword evidence="1" id="KW-1133">Transmembrane helix</keyword>
<dbReference type="InterPro" id="IPR025519">
    <property type="entry name" value="DUF4407"/>
</dbReference>
<keyword evidence="3" id="KW-1185">Reference proteome</keyword>
<dbReference type="Proteomes" id="UP000305517">
    <property type="component" value="Unassembled WGS sequence"/>
</dbReference>
<feature type="transmembrane region" description="Helical" evidence="1">
    <location>
        <begin position="27"/>
        <end position="47"/>
    </location>
</feature>
<dbReference type="RefSeq" id="WP_138081094.1">
    <property type="nucleotide sequence ID" value="NZ_VAJM01000015.1"/>
</dbReference>